<dbReference type="GeneID" id="27695100"/>
<comment type="similarity">
    <text evidence="1">Belongs to the PheA/TfdB FAD monooxygenase family.</text>
</comment>
<keyword evidence="3" id="KW-0274">FAD</keyword>
<evidence type="ECO:0000256" key="2">
    <source>
        <dbReference type="ARBA" id="ARBA00022630"/>
    </source>
</evidence>
<keyword evidence="2" id="KW-0285">Flavoprotein</keyword>
<dbReference type="PANTHER" id="PTHR43004">
    <property type="entry name" value="TRK SYSTEM POTASSIUM UPTAKE PROTEIN"/>
    <property type="match status" value="1"/>
</dbReference>
<evidence type="ECO:0000256" key="1">
    <source>
        <dbReference type="ARBA" id="ARBA00007801"/>
    </source>
</evidence>
<dbReference type="SUPFAM" id="SSF54373">
    <property type="entry name" value="FAD-linked reductases, C-terminal domain"/>
    <property type="match status" value="1"/>
</dbReference>
<dbReference type="Pfam" id="PF01494">
    <property type="entry name" value="FAD_binding_3"/>
    <property type="match status" value="1"/>
</dbReference>
<sequence>MSPSADNEGFEVGMSGCDDSSRDNIVENVVIVGAGPAGLTLGSNLARYGIRSKIIDDRDDKTSTGRADGLQPKTIETFRQFRLADPLLQKGVKIYDMCFWSSTSTTALHRTRREVHYPDQVDVKDPFILLVHQGMVEDIFIEDMKERGIEVTRSSPFIRYKTKDQPDSPIEAICENKKTASNYSIKTTYLVGCDGAHSNVRKGIPSAQMVGESRNSKWGVIDGVIETDFPDLWSKVVIHSETAGTVLCIPRERNMTRLYIELDRSLTDSVPAQATQEHMMKKAQEIMFPFSVTWTSIEWFSVYNVGQRVASTFTDESERVFIAGDAAHTHSPKAAQGMNTSMHDAFNLSWKLNLAVRGLSKPSLISTYQHERRKIAQDLIDFDFEHAAAFVGGDSKALAENFATNIGFISGVGAKYAPNILNVPEEHPRGALRAGQLVPPAQVTRYIDANPVDIQLDIPMLGQFRLYFFVSDIHLSAHFLSAVCSHISSTDSVLGRSTLTAAKSYAALHLPPVEADQFIQPSRYTAASQLFSFATVTEMEKSRVEIAHLPSLLQKSRWTFYLDDLRDSKSGLTCTEKWLGSVAGNQVAVVNVRPDGYVGSIGRFDCGEAVTACHWLDAYYEGFLKG</sequence>
<accession>A0A0D2F3E7</accession>
<dbReference type="InterPro" id="IPR012941">
    <property type="entry name" value="Phe_hydrox_C_dim_dom"/>
</dbReference>
<evidence type="ECO:0000259" key="6">
    <source>
        <dbReference type="Pfam" id="PF07976"/>
    </source>
</evidence>
<dbReference type="VEuPathDB" id="FungiDB:Z519_02172"/>
<evidence type="ECO:0000313" key="7">
    <source>
        <dbReference type="EMBL" id="KIW96781.1"/>
    </source>
</evidence>
<evidence type="ECO:0000313" key="8">
    <source>
        <dbReference type="Proteomes" id="UP000053789"/>
    </source>
</evidence>
<dbReference type="Pfam" id="PF07976">
    <property type="entry name" value="Phe_hydrox_dim"/>
    <property type="match status" value="1"/>
</dbReference>
<evidence type="ECO:0000256" key="3">
    <source>
        <dbReference type="ARBA" id="ARBA00022827"/>
    </source>
</evidence>
<evidence type="ECO:0000259" key="5">
    <source>
        <dbReference type="Pfam" id="PF01494"/>
    </source>
</evidence>
<dbReference type="InterPro" id="IPR038220">
    <property type="entry name" value="PHOX_C_sf"/>
</dbReference>
<dbReference type="EMBL" id="KN846982">
    <property type="protein sequence ID" value="KIW96781.1"/>
    <property type="molecule type" value="Genomic_DNA"/>
</dbReference>
<dbReference type="InterPro" id="IPR002938">
    <property type="entry name" value="FAD-bd"/>
</dbReference>
<dbReference type="GO" id="GO:0071949">
    <property type="term" value="F:FAD binding"/>
    <property type="evidence" value="ECO:0007669"/>
    <property type="project" value="InterPro"/>
</dbReference>
<evidence type="ECO:0000256" key="4">
    <source>
        <dbReference type="ARBA" id="ARBA00023002"/>
    </source>
</evidence>
<protein>
    <recommendedName>
        <fullName evidence="9">FAD-binding domain-containing protein</fullName>
    </recommendedName>
</protein>
<dbReference type="InterPro" id="IPR036188">
    <property type="entry name" value="FAD/NAD-bd_sf"/>
</dbReference>
<dbReference type="Gene3D" id="3.30.9.10">
    <property type="entry name" value="D-Amino Acid Oxidase, subunit A, domain 2"/>
    <property type="match status" value="1"/>
</dbReference>
<dbReference type="SUPFAM" id="SSF52833">
    <property type="entry name" value="Thioredoxin-like"/>
    <property type="match status" value="1"/>
</dbReference>
<evidence type="ECO:0008006" key="9">
    <source>
        <dbReference type="Google" id="ProtNLM"/>
    </source>
</evidence>
<keyword evidence="8" id="KW-1185">Reference proteome</keyword>
<gene>
    <name evidence="7" type="ORF">Z519_02172</name>
</gene>
<dbReference type="PANTHER" id="PTHR43004:SF4">
    <property type="entry name" value="FAD-BINDING DOMAIN-CONTAINING PROTEIN"/>
    <property type="match status" value="1"/>
</dbReference>
<dbReference type="AlphaFoldDB" id="A0A0D2F3E7"/>
<dbReference type="GO" id="GO:0016709">
    <property type="term" value="F:oxidoreductase activity, acting on paired donors, with incorporation or reduction of molecular oxygen, NAD(P)H as one donor, and incorporation of one atom of oxygen"/>
    <property type="evidence" value="ECO:0007669"/>
    <property type="project" value="UniProtKB-ARBA"/>
</dbReference>
<dbReference type="Proteomes" id="UP000053789">
    <property type="component" value="Unassembled WGS sequence"/>
</dbReference>
<reference evidence="7" key="1">
    <citation type="submission" date="2015-01" db="EMBL/GenBank/DDBJ databases">
        <title>The Genome Sequence of Cladophialophora bantiana CBS 173.52.</title>
        <authorList>
            <consortium name="The Broad Institute Genomics Platform"/>
            <person name="Cuomo C."/>
            <person name="de Hoog S."/>
            <person name="Gorbushina A."/>
            <person name="Stielow B."/>
            <person name="Teixiera M."/>
            <person name="Abouelleil A."/>
            <person name="Chapman S.B."/>
            <person name="Priest M."/>
            <person name="Young S.K."/>
            <person name="Wortman J."/>
            <person name="Nusbaum C."/>
            <person name="Birren B."/>
        </authorList>
    </citation>
    <scope>NUCLEOTIDE SEQUENCE [LARGE SCALE GENOMIC DNA]</scope>
    <source>
        <strain evidence="7">CBS 173.52</strain>
    </source>
</reference>
<name>A0A0D2F3E7_CLAB1</name>
<dbReference type="HOGENOM" id="CLU_009665_9_3_1"/>
<dbReference type="Gene3D" id="3.40.30.20">
    <property type="match status" value="1"/>
</dbReference>
<dbReference type="PRINTS" id="PR00420">
    <property type="entry name" value="RNGMNOXGNASE"/>
</dbReference>
<feature type="domain" description="Phenol hydroxylase-like C-terminal dimerisation" evidence="6">
    <location>
        <begin position="415"/>
        <end position="624"/>
    </location>
</feature>
<dbReference type="RefSeq" id="XP_016623450.1">
    <property type="nucleotide sequence ID" value="XM_016759929.1"/>
</dbReference>
<keyword evidence="4" id="KW-0560">Oxidoreductase</keyword>
<dbReference type="Gene3D" id="3.50.50.60">
    <property type="entry name" value="FAD/NAD(P)-binding domain"/>
    <property type="match status" value="1"/>
</dbReference>
<dbReference type="SUPFAM" id="SSF51905">
    <property type="entry name" value="FAD/NAD(P)-binding domain"/>
    <property type="match status" value="1"/>
</dbReference>
<dbReference type="OrthoDB" id="5325318at2759"/>
<feature type="domain" description="FAD-binding" evidence="5">
    <location>
        <begin position="28"/>
        <end position="382"/>
    </location>
</feature>
<dbReference type="InterPro" id="IPR036249">
    <property type="entry name" value="Thioredoxin-like_sf"/>
</dbReference>
<proteinExistence type="inferred from homology"/>
<organism evidence="7 8">
    <name type="scientific">Cladophialophora bantiana (strain ATCC 10958 / CBS 173.52 / CDC B-1940 / NIH 8579)</name>
    <name type="common">Xylohypha bantiana</name>
    <dbReference type="NCBI Taxonomy" id="1442370"/>
    <lineage>
        <taxon>Eukaryota</taxon>
        <taxon>Fungi</taxon>
        <taxon>Dikarya</taxon>
        <taxon>Ascomycota</taxon>
        <taxon>Pezizomycotina</taxon>
        <taxon>Eurotiomycetes</taxon>
        <taxon>Chaetothyriomycetidae</taxon>
        <taxon>Chaetothyriales</taxon>
        <taxon>Herpotrichiellaceae</taxon>
        <taxon>Cladophialophora</taxon>
    </lineage>
</organism>
<dbReference type="InterPro" id="IPR050641">
    <property type="entry name" value="RIFMO-like"/>
</dbReference>